<keyword evidence="2" id="KW-0808">Transferase</keyword>
<evidence type="ECO:0000313" key="8">
    <source>
        <dbReference type="EMBL" id="KAK3254297.1"/>
    </source>
</evidence>
<feature type="domain" description="Protein kinase" evidence="7">
    <location>
        <begin position="1"/>
        <end position="80"/>
    </location>
</feature>
<dbReference type="SUPFAM" id="SSF56112">
    <property type="entry name" value="Protein kinase-like (PK-like)"/>
    <property type="match status" value="1"/>
</dbReference>
<dbReference type="Proteomes" id="UP001190700">
    <property type="component" value="Unassembled WGS sequence"/>
</dbReference>
<sequence length="143" mass="15572">ADLWALGCCIFQMIVGKPPFRAATEYLTFQKVINNQRLESPEDMDERATSLIDGLLAQVPEERLGAGPEGYVALKAHPFFEGVDWENLRSTVAPTPAPPGEDEAEVEDGTLDLTDLSNELGNLAPATRYAEGSWRRGNLAPAT</sequence>
<keyword evidence="3" id="KW-0547">Nucleotide-binding</keyword>
<dbReference type="InterPro" id="IPR000719">
    <property type="entry name" value="Prot_kinase_dom"/>
</dbReference>
<comment type="caution">
    <text evidence="8">The sequence shown here is derived from an EMBL/GenBank/DDBJ whole genome shotgun (WGS) entry which is preliminary data.</text>
</comment>
<keyword evidence="5" id="KW-0067">ATP-binding</keyword>
<keyword evidence="9" id="KW-1185">Reference proteome</keyword>
<accession>A0AAE0CFV6</accession>
<protein>
    <recommendedName>
        <fullName evidence="7">Protein kinase domain-containing protein</fullName>
    </recommendedName>
</protein>
<evidence type="ECO:0000256" key="5">
    <source>
        <dbReference type="ARBA" id="ARBA00022840"/>
    </source>
</evidence>
<gene>
    <name evidence="8" type="ORF">CYMTET_36486</name>
</gene>
<dbReference type="GO" id="GO:0005952">
    <property type="term" value="C:cAMP-dependent protein kinase complex"/>
    <property type="evidence" value="ECO:0007669"/>
    <property type="project" value="TreeGrafter"/>
</dbReference>
<dbReference type="Gene3D" id="1.10.510.10">
    <property type="entry name" value="Transferase(Phosphotransferase) domain 1"/>
    <property type="match status" value="1"/>
</dbReference>
<evidence type="ECO:0000256" key="4">
    <source>
        <dbReference type="ARBA" id="ARBA00022777"/>
    </source>
</evidence>
<keyword evidence="4" id="KW-0418">Kinase</keyword>
<feature type="region of interest" description="Disordered" evidence="6">
    <location>
        <begin position="116"/>
        <end position="143"/>
    </location>
</feature>
<dbReference type="GO" id="GO:0005524">
    <property type="term" value="F:ATP binding"/>
    <property type="evidence" value="ECO:0007669"/>
    <property type="project" value="UniProtKB-KW"/>
</dbReference>
<reference evidence="8 9" key="1">
    <citation type="journal article" date="2015" name="Genome Biol. Evol.">
        <title>Comparative Genomics of a Bacterivorous Green Alga Reveals Evolutionary Causalities and Consequences of Phago-Mixotrophic Mode of Nutrition.</title>
        <authorList>
            <person name="Burns J.A."/>
            <person name="Paasch A."/>
            <person name="Narechania A."/>
            <person name="Kim E."/>
        </authorList>
    </citation>
    <scope>NUCLEOTIDE SEQUENCE [LARGE SCALE GENOMIC DNA]</scope>
    <source>
        <strain evidence="8 9">PLY_AMNH</strain>
    </source>
</reference>
<evidence type="ECO:0000313" key="9">
    <source>
        <dbReference type="Proteomes" id="UP001190700"/>
    </source>
</evidence>
<keyword evidence="1" id="KW-0723">Serine/threonine-protein kinase</keyword>
<feature type="non-terminal residue" evidence="8">
    <location>
        <position position="1"/>
    </location>
</feature>
<evidence type="ECO:0000256" key="2">
    <source>
        <dbReference type="ARBA" id="ARBA00022679"/>
    </source>
</evidence>
<dbReference type="PROSITE" id="PS50011">
    <property type="entry name" value="PROTEIN_KINASE_DOM"/>
    <property type="match status" value="1"/>
</dbReference>
<evidence type="ECO:0000256" key="1">
    <source>
        <dbReference type="ARBA" id="ARBA00022527"/>
    </source>
</evidence>
<dbReference type="AlphaFoldDB" id="A0AAE0CFV6"/>
<evidence type="ECO:0000256" key="3">
    <source>
        <dbReference type="ARBA" id="ARBA00022741"/>
    </source>
</evidence>
<dbReference type="GO" id="GO:0004691">
    <property type="term" value="F:cAMP-dependent protein kinase activity"/>
    <property type="evidence" value="ECO:0007669"/>
    <property type="project" value="TreeGrafter"/>
</dbReference>
<name>A0AAE0CFV6_9CHLO</name>
<dbReference type="Pfam" id="PF00069">
    <property type="entry name" value="Pkinase"/>
    <property type="match status" value="1"/>
</dbReference>
<organism evidence="8 9">
    <name type="scientific">Cymbomonas tetramitiformis</name>
    <dbReference type="NCBI Taxonomy" id="36881"/>
    <lineage>
        <taxon>Eukaryota</taxon>
        <taxon>Viridiplantae</taxon>
        <taxon>Chlorophyta</taxon>
        <taxon>Pyramimonadophyceae</taxon>
        <taxon>Pyramimonadales</taxon>
        <taxon>Pyramimonadaceae</taxon>
        <taxon>Cymbomonas</taxon>
    </lineage>
</organism>
<dbReference type="EMBL" id="LGRX02023789">
    <property type="protein sequence ID" value="KAK3254297.1"/>
    <property type="molecule type" value="Genomic_DNA"/>
</dbReference>
<dbReference type="PANTHER" id="PTHR24353:SF37">
    <property type="entry name" value="CAMP-DEPENDENT PROTEIN KINASE CATALYTIC SUBUNIT PRKX"/>
    <property type="match status" value="1"/>
</dbReference>
<dbReference type="PANTHER" id="PTHR24353">
    <property type="entry name" value="CYCLIC NUCLEOTIDE-DEPENDENT PROTEIN KINASE"/>
    <property type="match status" value="1"/>
</dbReference>
<proteinExistence type="predicted"/>
<evidence type="ECO:0000259" key="7">
    <source>
        <dbReference type="PROSITE" id="PS50011"/>
    </source>
</evidence>
<feature type="non-terminal residue" evidence="8">
    <location>
        <position position="143"/>
    </location>
</feature>
<evidence type="ECO:0000256" key="6">
    <source>
        <dbReference type="SAM" id="MobiDB-lite"/>
    </source>
</evidence>
<dbReference type="InterPro" id="IPR011009">
    <property type="entry name" value="Kinase-like_dom_sf"/>
</dbReference>